<dbReference type="SUPFAM" id="SSF55846">
    <property type="entry name" value="N-acetylmuramoyl-L-alanine amidase-like"/>
    <property type="match status" value="1"/>
</dbReference>
<dbReference type="InterPro" id="IPR002502">
    <property type="entry name" value="Amidase_domain"/>
</dbReference>
<dbReference type="SMART" id="SM00701">
    <property type="entry name" value="PGRP"/>
    <property type="match status" value="1"/>
</dbReference>
<dbReference type="Proteomes" id="UP000230407">
    <property type="component" value="Unassembled WGS sequence"/>
</dbReference>
<dbReference type="PANTHER" id="PTHR11022">
    <property type="entry name" value="PEPTIDOGLYCAN RECOGNITION PROTEIN"/>
    <property type="match status" value="1"/>
</dbReference>
<proteinExistence type="inferred from homology"/>
<comment type="caution">
    <text evidence="4">The sequence shown here is derived from an EMBL/GenBank/DDBJ whole genome shotgun (WGS) entry which is preliminary data.</text>
</comment>
<protein>
    <submittedName>
        <fullName evidence="4">N-acetylmuramoyl-L-alanine amidase</fullName>
    </submittedName>
</protein>
<dbReference type="InterPro" id="IPR015510">
    <property type="entry name" value="PGRP"/>
</dbReference>
<organism evidence="4 5">
    <name type="scientific">Streptomyces carminius</name>
    <dbReference type="NCBI Taxonomy" id="2665496"/>
    <lineage>
        <taxon>Bacteria</taxon>
        <taxon>Bacillati</taxon>
        <taxon>Actinomycetota</taxon>
        <taxon>Actinomycetes</taxon>
        <taxon>Kitasatosporales</taxon>
        <taxon>Streptomycetaceae</taxon>
        <taxon>Streptomyces</taxon>
    </lineage>
</organism>
<dbReference type="InterPro" id="IPR036505">
    <property type="entry name" value="Amidase/PGRP_sf"/>
</dbReference>
<dbReference type="EMBL" id="PGGW01000067">
    <property type="protein sequence ID" value="PJE95123.1"/>
    <property type="molecule type" value="Genomic_DNA"/>
</dbReference>
<dbReference type="AlphaFoldDB" id="A0A2M8LT38"/>
<accession>A0A2M8LT38</accession>
<dbReference type="GO" id="GO:0008270">
    <property type="term" value="F:zinc ion binding"/>
    <property type="evidence" value="ECO:0007669"/>
    <property type="project" value="InterPro"/>
</dbReference>
<keyword evidence="5" id="KW-1185">Reference proteome</keyword>
<name>A0A2M8LT38_9ACTN</name>
<reference evidence="4 5" key="1">
    <citation type="submission" date="2017-11" db="EMBL/GenBank/DDBJ databases">
        <title>Streptomyces carmine sp. nov., a novel actinomycete isolated from Sophora alopecuroides in Xinjiang, China.</title>
        <authorList>
            <person name="Wang Y."/>
            <person name="Luo X."/>
            <person name="Wan C."/>
            <person name="Zhang L."/>
        </authorList>
    </citation>
    <scope>NUCLEOTIDE SEQUENCE [LARGE SCALE GENOMIC DNA]</scope>
    <source>
        <strain evidence="4 5">TRM SA0054</strain>
    </source>
</reference>
<gene>
    <name evidence="4" type="ORF">CUT44_26160</name>
</gene>
<comment type="similarity">
    <text evidence="1">Belongs to the N-acetylmuramoyl-L-alanine amidase 2 family.</text>
</comment>
<dbReference type="Gene3D" id="3.40.80.10">
    <property type="entry name" value="Peptidoglycan recognition protein-like"/>
    <property type="match status" value="1"/>
</dbReference>
<dbReference type="GO" id="GO:0009253">
    <property type="term" value="P:peptidoglycan catabolic process"/>
    <property type="evidence" value="ECO:0007669"/>
    <property type="project" value="InterPro"/>
</dbReference>
<evidence type="ECO:0000256" key="2">
    <source>
        <dbReference type="SAM" id="MobiDB-lite"/>
    </source>
</evidence>
<dbReference type="InterPro" id="IPR006619">
    <property type="entry name" value="PGRP_domain_met/bac"/>
</dbReference>
<feature type="region of interest" description="Disordered" evidence="2">
    <location>
        <begin position="194"/>
        <end position="215"/>
    </location>
</feature>
<evidence type="ECO:0000313" key="5">
    <source>
        <dbReference type="Proteomes" id="UP000230407"/>
    </source>
</evidence>
<evidence type="ECO:0000259" key="3">
    <source>
        <dbReference type="SMART" id="SM00701"/>
    </source>
</evidence>
<dbReference type="PANTHER" id="PTHR11022:SF41">
    <property type="entry name" value="PEPTIDOGLYCAN-RECOGNITION PROTEIN LC-RELATED"/>
    <property type="match status" value="1"/>
</dbReference>
<evidence type="ECO:0000313" key="4">
    <source>
        <dbReference type="EMBL" id="PJE95123.1"/>
    </source>
</evidence>
<dbReference type="CDD" id="cd06583">
    <property type="entry name" value="PGRP"/>
    <property type="match status" value="1"/>
</dbReference>
<feature type="domain" description="Peptidoglycan recognition protein family" evidence="3">
    <location>
        <begin position="11"/>
        <end position="156"/>
    </location>
</feature>
<dbReference type="GO" id="GO:0008745">
    <property type="term" value="F:N-acetylmuramoyl-L-alanine amidase activity"/>
    <property type="evidence" value="ECO:0007669"/>
    <property type="project" value="InterPro"/>
</dbReference>
<evidence type="ECO:0000256" key="1">
    <source>
        <dbReference type="ARBA" id="ARBA00007553"/>
    </source>
</evidence>
<sequence length="215" mass="22176">MRPREGDAVTAVFVPRAEWGALPSQGPSTDITPGRGGVTVHHVGPSPTARRDHADCAGQVRAIQRQHMDGNGWADIAYTCLVCVHGRVFEGRGPWVRTAANGTAAGNQDWYAVCGLTGGSPSGYDTVTDALLDAFRWSTGWLRDSGGAGAGINRHGDHIVTQCPGGLSPYVLNGSLEPGSGPRDRAGTWPFPFGRGTAGRGTAAGTAGTAGTGGW</sequence>